<dbReference type="FunFam" id="2.60.40.10:FF:000998">
    <property type="entry name" value="Immunoglobulin heavy constant epsilon"/>
    <property type="match status" value="1"/>
</dbReference>
<evidence type="ECO:0000256" key="2">
    <source>
        <dbReference type="SAM" id="Phobius"/>
    </source>
</evidence>
<feature type="domain" description="Ig-like" evidence="3">
    <location>
        <begin position="388"/>
        <end position="489"/>
    </location>
</feature>
<dbReference type="PROSITE" id="PS00290">
    <property type="entry name" value="IG_MHC"/>
    <property type="match status" value="4"/>
</dbReference>
<evidence type="ECO:0000256" key="1">
    <source>
        <dbReference type="ARBA" id="ARBA00023319"/>
    </source>
</evidence>
<dbReference type="PROSITE" id="PS50835">
    <property type="entry name" value="IG_LIKE"/>
    <property type="match status" value="5"/>
</dbReference>
<proteinExistence type="predicted"/>
<dbReference type="FunFam" id="2.60.40.10:FF:001836">
    <property type="entry name" value="Immunoglobulin heavy constant mu"/>
    <property type="match status" value="1"/>
</dbReference>
<dbReference type="Proteomes" id="UP000710432">
    <property type="component" value="Unassembled WGS sequence"/>
</dbReference>
<name>A0A8J6KXW8_MICOH</name>
<evidence type="ECO:0000313" key="5">
    <source>
        <dbReference type="Proteomes" id="UP000710432"/>
    </source>
</evidence>
<dbReference type="FunFam" id="2.60.40.10:FF:000463">
    <property type="entry name" value="Immunoglobulin heavy constant gamma 1"/>
    <property type="match status" value="2"/>
</dbReference>
<evidence type="ECO:0000313" key="4">
    <source>
        <dbReference type="EMBL" id="KAH0514101.1"/>
    </source>
</evidence>
<dbReference type="InterPro" id="IPR003597">
    <property type="entry name" value="Ig_C1-set"/>
</dbReference>
<dbReference type="EMBL" id="JAATJU010021291">
    <property type="protein sequence ID" value="KAH0514101.1"/>
    <property type="molecule type" value="Genomic_DNA"/>
</dbReference>
<feature type="transmembrane region" description="Helical" evidence="2">
    <location>
        <begin position="744"/>
        <end position="765"/>
    </location>
</feature>
<dbReference type="InterPro" id="IPR036179">
    <property type="entry name" value="Ig-like_dom_sf"/>
</dbReference>
<dbReference type="CDD" id="cd16093">
    <property type="entry name" value="IgC1_CH2_Mu"/>
    <property type="match status" value="1"/>
</dbReference>
<dbReference type="InterPro" id="IPR003006">
    <property type="entry name" value="Ig/MHC_CS"/>
</dbReference>
<keyword evidence="2" id="KW-0812">Transmembrane</keyword>
<dbReference type="InterPro" id="IPR013783">
    <property type="entry name" value="Ig-like_fold"/>
</dbReference>
<comment type="caution">
    <text evidence="4">The sequence shown here is derived from an EMBL/GenBank/DDBJ whole genome shotgun (WGS) entry which is preliminary data.</text>
</comment>
<dbReference type="InterPro" id="IPR050380">
    <property type="entry name" value="Immune_Resp_Modulators"/>
</dbReference>
<keyword evidence="1" id="KW-0393">Immunoglobulin domain</keyword>
<dbReference type="SUPFAM" id="SSF48726">
    <property type="entry name" value="Immunoglobulin"/>
    <property type="match status" value="6"/>
</dbReference>
<protein>
    <submittedName>
        <fullName evidence="4">Ig mu chain C region</fullName>
    </submittedName>
</protein>
<organism evidence="4 5">
    <name type="scientific">Microtus ochrogaster</name>
    <name type="common">Prairie vole</name>
    <dbReference type="NCBI Taxonomy" id="79684"/>
    <lineage>
        <taxon>Eukaryota</taxon>
        <taxon>Metazoa</taxon>
        <taxon>Chordata</taxon>
        <taxon>Craniata</taxon>
        <taxon>Vertebrata</taxon>
        <taxon>Euteleostomi</taxon>
        <taxon>Mammalia</taxon>
        <taxon>Eutheria</taxon>
        <taxon>Euarchontoglires</taxon>
        <taxon>Glires</taxon>
        <taxon>Rodentia</taxon>
        <taxon>Myomorpha</taxon>
        <taxon>Muroidea</taxon>
        <taxon>Cricetidae</taxon>
        <taxon>Arvicolinae</taxon>
        <taxon>Microtus</taxon>
    </lineage>
</organism>
<evidence type="ECO:0000259" key="3">
    <source>
        <dbReference type="PROSITE" id="PS50835"/>
    </source>
</evidence>
<dbReference type="PANTHER" id="PTHR23411">
    <property type="entry name" value="TAPASIN"/>
    <property type="match status" value="1"/>
</dbReference>
<accession>A0A8J6KXW8</accession>
<feature type="domain" description="Ig-like" evidence="3">
    <location>
        <begin position="609"/>
        <end position="707"/>
    </location>
</feature>
<dbReference type="SMART" id="SM00407">
    <property type="entry name" value="IGc1"/>
    <property type="match status" value="5"/>
</dbReference>
<feature type="domain" description="Ig-like" evidence="3">
    <location>
        <begin position="277"/>
        <end position="378"/>
    </location>
</feature>
<reference evidence="4" key="1">
    <citation type="submission" date="2020-03" db="EMBL/GenBank/DDBJ databases">
        <title>Studies in the Genomics of Life Span.</title>
        <authorList>
            <person name="Glass D."/>
        </authorList>
    </citation>
    <scope>NUCLEOTIDE SEQUENCE</scope>
    <source>
        <strain evidence="4">LTLLF</strain>
        <tissue evidence="4">Muscle</tissue>
    </source>
</reference>
<feature type="domain" description="Ig-like" evidence="3">
    <location>
        <begin position="544"/>
        <end position="578"/>
    </location>
</feature>
<sequence length="782" mass="87601">MYSFCGFCHSFTWLPMDQPVSMALKYQFHSKILDLPEIRHPKRIPATVKSCTEKAELTKLTEQNSMNKVESLSPLSDENLVAMGCLARDFLPSSISFSWNYQNNSKINQGVRTFPTMRTGDKYIATSQVFLSPKNVLEGSDEYLVCKAHHGENNKDLRVPIPVVKEINPNVSVFIPPRDAFYGPAPRKSRLICEASNFSPKQITVSWLHDGKLVKSGFTTEPVTTEGKGSGPRTFKVISTLTITESDWLNLNVYSCRVDHRGLTFWKNVSSSCAASPSTDILAFPIPPSFVDIFINKSAKLTCLVTNLATYDTLNISWASQNGELLETKTTLTESHPNGTFSARGVANVCVEDWDSRKEFVCTVTHRDLPSPQKKVISKPSEAAKHPPAVYLLPPAREQLILRESATVTCLVKGFSPADIFVQWLQRGQPLSPDKYVTSAPMPEPQAPDRYFTHSILTVTEEEWNSGETYTCVVGHEALPHMVTERTVDKSTEGEVNAEEEGFENLWTTASTFIVLFLLSLFYSTTVTLFKDSPVCLTDSPKDPQVFLLISECEFSKKNQSVSLACLVIGNHPLEVSWNSTAKYQTKRTFPLEKKDKDYMMKTMAPSYPSVNFLATSTYPEMSSWLMCEVSGFFPQDINLIWLRFQSKINTSYFATAQPTREPGGNTFQTWSVLRIPATLNSSLDTYTCVVEHVASQTKLNASKRLDISGMANTFPDLCIRDEQTDSYLDIDEENSLWPTMCTFVALFLLTLLYSGFVTFIKVGLLTPPSPPSLVEVWKVLL</sequence>
<feature type="domain" description="Ig-like" evidence="3">
    <location>
        <begin position="169"/>
        <end position="270"/>
    </location>
</feature>
<dbReference type="AlphaFoldDB" id="A0A8J6KXW8"/>
<keyword evidence="2" id="KW-1133">Transmembrane helix</keyword>
<keyword evidence="2" id="KW-0472">Membrane</keyword>
<gene>
    <name evidence="4" type="ORF">LTLLF_137045</name>
</gene>
<dbReference type="Gene3D" id="2.60.40.10">
    <property type="entry name" value="Immunoglobulins"/>
    <property type="match status" value="6"/>
</dbReference>
<dbReference type="InterPro" id="IPR007110">
    <property type="entry name" value="Ig-like_dom"/>
</dbReference>
<dbReference type="CDD" id="cd05768">
    <property type="entry name" value="IgC1_CH3_IgAGD_CH4_IgAEM"/>
    <property type="match status" value="1"/>
</dbReference>
<dbReference type="Pfam" id="PF07654">
    <property type="entry name" value="C1-set"/>
    <property type="match status" value="5"/>
</dbReference>